<comment type="caution">
    <text evidence="5">The sequence shown here is derived from an EMBL/GenBank/DDBJ whole genome shotgun (WGS) entry which is preliminary data.</text>
</comment>
<evidence type="ECO:0000256" key="3">
    <source>
        <dbReference type="SAM" id="Phobius"/>
    </source>
</evidence>
<dbReference type="Gene3D" id="2.10.50.10">
    <property type="entry name" value="Tumor Necrosis Factor Receptor, subunit A, domain 2"/>
    <property type="match status" value="1"/>
</dbReference>
<keyword evidence="6" id="KW-1185">Reference proteome</keyword>
<dbReference type="Proteomes" id="UP001165065">
    <property type="component" value="Unassembled WGS sequence"/>
</dbReference>
<feature type="transmembrane region" description="Helical" evidence="3">
    <location>
        <begin position="1534"/>
        <end position="1554"/>
    </location>
</feature>
<dbReference type="CDD" id="cd00185">
    <property type="entry name" value="TNFRSF"/>
    <property type="match status" value="2"/>
</dbReference>
<feature type="transmembrane region" description="Helical" evidence="3">
    <location>
        <begin position="1446"/>
        <end position="1470"/>
    </location>
</feature>
<dbReference type="SUPFAM" id="SSF57184">
    <property type="entry name" value="Growth factor receptor domain"/>
    <property type="match status" value="1"/>
</dbReference>
<keyword evidence="2" id="KW-0175">Coiled coil</keyword>
<dbReference type="PANTHER" id="PTHR46967">
    <property type="entry name" value="INSULIN-LIKE GROWTH FACTOR BINDING PROTEIN,N-TERMINAL"/>
    <property type="match status" value="1"/>
</dbReference>
<protein>
    <recommendedName>
        <fullName evidence="4">Sushi domain-containing protein</fullName>
    </recommendedName>
</protein>
<feature type="transmembrane region" description="Helical" evidence="3">
    <location>
        <begin position="1327"/>
        <end position="1347"/>
    </location>
</feature>
<feature type="transmembrane region" description="Helical" evidence="3">
    <location>
        <begin position="1415"/>
        <end position="1434"/>
    </location>
</feature>
<feature type="transmembrane region" description="Helical" evidence="3">
    <location>
        <begin position="1359"/>
        <end position="1380"/>
    </location>
</feature>
<dbReference type="OrthoDB" id="227844at2759"/>
<accession>A0A9W7FW82</accession>
<name>A0A9W7FW82_9STRA</name>
<dbReference type="EMBL" id="BRYA01000502">
    <property type="protein sequence ID" value="GMI19944.1"/>
    <property type="molecule type" value="Genomic_DNA"/>
</dbReference>
<sequence>MECWLLCDDDNIKATDEGLNLGLLGVAGGEAPHFELQPIQIASTPIPIGIVVDEPIAQAASTTIPTSLVINDPTTQPAPGPPAGEVVVALVPTNPDFAPLGVKGAPLQEDVIPSDLPNTMRWFQVDNVKASSLDASRVVEKLVSAMTKALPTVQASLPSAASLQNPCTLVVNDPSAQPAPGPPAGEGNAALGVRRVNLKEAVPSADQGGDDNVEAAGGEGPDLVLLTIQGVLTTSGTSATQAQAPPSIVVINIIGNVTKVVLSPLSPSADVSDLVSPQIVVSVIHDTDLRSKQRCYLDGEVTRDSEVEEHHRLPQAIESLYVRGGLEAQGGAVSTAEGRARRDLVEARLGIRAGGGDGRAETSGRPQFHPGLKFDTFNGWMTGANILSSVPPPAGCVPYAVLLSKVKLGMCELKDMLIGSCLPFGHIDGPVDGLAAEENNMRTITMVGDRRTGTTSPSELHIGMEREIATSRCWNGGASTLSTVIPTRIHTTRESSRANHCLEDDNYGNMKHNRGPRGDAHVEGAGHTHGIVATSADDDAYQEGDQCDCDHCGDACGNENETPVLSGRSTSSGEAHIYGSSCAVDASARTSFGRVEDDKFETNADEADKNSMSKWVKITSRTSILGKCYKSSDTLLRWTEGLLSGVKDAVFNINSRRIVDSCKDFGNVGVEEFSFILGLTLFAVFSFVIAATSAKMRRGCTGKNKGRYGRVEGKWGGQREGRSKIGWDVKMRTSHKRIPKMWGFNLAFILFLLIAGVSGVNVVDMNGLFNTVSNYDASWANTGNSIMVNGDTVILAVGSYKCSEGTCAYSYGMLYTDDLNGEVKCVEDNASCVLDGENARTVMFVKGTGSGTLILRALTFDKGYANGSGGGVAIIDDAIVDLELLVFSNNRATSSYGGGAIFVQNSGTTVNVYGTSFNGNTADSGNGDDIFRSSGTITIHNTCPSPYSSNTPIQESALDTYGTVNGNKYSYSSCVYFTCAQGLYNPTRGASSSDCEDCAEGKYSTSTGATSDATCQDCGKGKYSTSTGATSDSMCQDCGKGKFSTSTGATSDATCQDCGKGKFSMSTGATSDATCSNCIAGKYSGATGATTCSDCGAGKYSGASGATSDATCSECDVGKFSSESGASNGTTCLLCPAGRYGEEKGISTSSCSGPCDTDFMCAPGSQSPSDGCALGYFKSPSAGCQICPKGRYGDSHRLTTSACSGPCKRGYFCEAGSTTPTASVCSSDEFCEAATTSPISCPDRHAKTCNSKENSTCVDGTACIFDQCTGLKPSFQCPIDEFDLKTCGAIFSSAYLKKGDVGCPPGSSCDYFQDISSSTNALYNLNLIDTAIEIASAVISVLILLPFTSDYLSVLLTYLNIYVMMPLDIILQVTVLFVALERNFATAIEEMLNGNCWGSYSAFTTLNGFADDIKLITMLGWFELIIGLAATVTARYELGKINKGSLTYLSIGCLMIDMAISSADFFIFTIDAKSDFDSLSESVYTTNKEDFDPFQRCVDFERVYEPLPTVALDNCLLKENTSVDLEDALGFPGWFLLMSILVGSYIICRILLFFGIGRRRLSEVETHLLNVPAAPPVKDLEIELGRIQENSESRVSKDRKIELMTVEIDGLKDRVGVLRRANSVLEREKVELKERNGSIEREKAELKRRIDTIEREKAGLKKS</sequence>
<feature type="transmembrane region" description="Helical" evidence="3">
    <location>
        <begin position="673"/>
        <end position="694"/>
    </location>
</feature>
<evidence type="ECO:0000256" key="2">
    <source>
        <dbReference type="SAM" id="Coils"/>
    </source>
</evidence>
<keyword evidence="3" id="KW-0472">Membrane</keyword>
<keyword evidence="1" id="KW-1015">Disulfide bond</keyword>
<evidence type="ECO:0000259" key="4">
    <source>
        <dbReference type="PROSITE" id="PS50923"/>
    </source>
</evidence>
<feature type="transmembrane region" description="Helical" evidence="3">
    <location>
        <begin position="741"/>
        <end position="763"/>
    </location>
</feature>
<gene>
    <name evidence="5" type="ORF">TrCOL_g5558</name>
</gene>
<dbReference type="InterPro" id="IPR009030">
    <property type="entry name" value="Growth_fac_rcpt_cys_sf"/>
</dbReference>
<proteinExistence type="predicted"/>
<evidence type="ECO:0000313" key="6">
    <source>
        <dbReference type="Proteomes" id="UP001165065"/>
    </source>
</evidence>
<evidence type="ECO:0000256" key="1">
    <source>
        <dbReference type="ARBA" id="ARBA00023157"/>
    </source>
</evidence>
<dbReference type="PROSITE" id="PS50923">
    <property type="entry name" value="SUSHI"/>
    <property type="match status" value="1"/>
</dbReference>
<feature type="domain" description="Sushi" evidence="4">
    <location>
        <begin position="941"/>
        <end position="1017"/>
    </location>
</feature>
<feature type="coiled-coil region" evidence="2">
    <location>
        <begin position="1608"/>
        <end position="1663"/>
    </location>
</feature>
<keyword evidence="3" id="KW-0812">Transmembrane</keyword>
<dbReference type="InterPro" id="IPR000436">
    <property type="entry name" value="Sushi_SCR_CCP_dom"/>
</dbReference>
<organism evidence="5 6">
    <name type="scientific">Triparma columacea</name>
    <dbReference type="NCBI Taxonomy" id="722753"/>
    <lineage>
        <taxon>Eukaryota</taxon>
        <taxon>Sar</taxon>
        <taxon>Stramenopiles</taxon>
        <taxon>Ochrophyta</taxon>
        <taxon>Bolidophyceae</taxon>
        <taxon>Parmales</taxon>
        <taxon>Triparmaceae</taxon>
        <taxon>Triparma</taxon>
    </lineage>
</organism>
<keyword evidence="3" id="KW-1133">Transmembrane helix</keyword>
<dbReference type="SMART" id="SM01411">
    <property type="entry name" value="Ephrin_rec_like"/>
    <property type="match status" value="4"/>
</dbReference>
<reference evidence="6" key="1">
    <citation type="journal article" date="2023" name="Commun. Biol.">
        <title>Genome analysis of Parmales, the sister group of diatoms, reveals the evolutionary specialization of diatoms from phago-mixotrophs to photoautotrophs.</title>
        <authorList>
            <person name="Ban H."/>
            <person name="Sato S."/>
            <person name="Yoshikawa S."/>
            <person name="Yamada K."/>
            <person name="Nakamura Y."/>
            <person name="Ichinomiya M."/>
            <person name="Sato N."/>
            <person name="Blanc-Mathieu R."/>
            <person name="Endo H."/>
            <person name="Kuwata A."/>
            <person name="Ogata H."/>
        </authorList>
    </citation>
    <scope>NUCLEOTIDE SEQUENCE [LARGE SCALE GENOMIC DNA]</scope>
</reference>
<evidence type="ECO:0000313" key="5">
    <source>
        <dbReference type="EMBL" id="GMI19944.1"/>
    </source>
</evidence>
<dbReference type="PANTHER" id="PTHR46967:SF2">
    <property type="entry name" value="SUSHI, VON WILLEBRAND FACTOR TYPE A, EGF AND PENTRAXIN DOMAIN-CONTAINING PROTEIN 1-LIKE"/>
    <property type="match status" value="1"/>
</dbReference>